<gene>
    <name evidence="1" type="ORF">AKO1_003979</name>
</gene>
<keyword evidence="2" id="KW-1185">Reference proteome</keyword>
<evidence type="ECO:0000313" key="1">
    <source>
        <dbReference type="EMBL" id="KAL0490652.1"/>
    </source>
</evidence>
<sequence length="84" mass="10091">MNYLKESSHKQLQILIKTALGFFDDDNVSIHVFYLTKRSRMNIKVRSDKFKAWLKITFEYGFPKQQVTNGWFTKQKMLELITQQ</sequence>
<name>A0AAW2ZLB0_9EUKA</name>
<organism evidence="1 2">
    <name type="scientific">Acrasis kona</name>
    <dbReference type="NCBI Taxonomy" id="1008807"/>
    <lineage>
        <taxon>Eukaryota</taxon>
        <taxon>Discoba</taxon>
        <taxon>Heterolobosea</taxon>
        <taxon>Tetramitia</taxon>
        <taxon>Eutetramitia</taxon>
        <taxon>Acrasidae</taxon>
        <taxon>Acrasis</taxon>
    </lineage>
</organism>
<proteinExistence type="predicted"/>
<accession>A0AAW2ZLB0</accession>
<dbReference type="Proteomes" id="UP001431209">
    <property type="component" value="Unassembled WGS sequence"/>
</dbReference>
<dbReference type="EMBL" id="JAOPGA020001708">
    <property type="protein sequence ID" value="KAL0490652.1"/>
    <property type="molecule type" value="Genomic_DNA"/>
</dbReference>
<evidence type="ECO:0000313" key="2">
    <source>
        <dbReference type="Proteomes" id="UP001431209"/>
    </source>
</evidence>
<comment type="caution">
    <text evidence="1">The sequence shown here is derived from an EMBL/GenBank/DDBJ whole genome shotgun (WGS) entry which is preliminary data.</text>
</comment>
<reference evidence="1 2" key="1">
    <citation type="submission" date="2024-03" db="EMBL/GenBank/DDBJ databases">
        <title>The Acrasis kona genome and developmental transcriptomes reveal deep origins of eukaryotic multicellular pathways.</title>
        <authorList>
            <person name="Sheikh S."/>
            <person name="Fu C.-J."/>
            <person name="Brown M.W."/>
            <person name="Baldauf S.L."/>
        </authorList>
    </citation>
    <scope>NUCLEOTIDE SEQUENCE [LARGE SCALE GENOMIC DNA]</scope>
    <source>
        <strain evidence="1 2">ATCC MYA-3509</strain>
    </source>
</reference>
<dbReference type="AlphaFoldDB" id="A0AAW2ZLB0"/>
<protein>
    <submittedName>
        <fullName evidence="1">UvrC</fullName>
    </submittedName>
</protein>